<comment type="caution">
    <text evidence="1">The sequence shown here is derived from an EMBL/GenBank/DDBJ whole genome shotgun (WGS) entry which is preliminary data.</text>
</comment>
<evidence type="ECO:0000313" key="1">
    <source>
        <dbReference type="EMBL" id="GAH43298.1"/>
    </source>
</evidence>
<organism evidence="1">
    <name type="scientific">marine sediment metagenome</name>
    <dbReference type="NCBI Taxonomy" id="412755"/>
    <lineage>
        <taxon>unclassified sequences</taxon>
        <taxon>metagenomes</taxon>
        <taxon>ecological metagenomes</taxon>
    </lineage>
</organism>
<proteinExistence type="predicted"/>
<reference evidence="1" key="1">
    <citation type="journal article" date="2014" name="Front. Microbiol.">
        <title>High frequency of phylogenetically diverse reductive dehalogenase-homologous genes in deep subseafloor sedimentary metagenomes.</title>
        <authorList>
            <person name="Kawai M."/>
            <person name="Futagami T."/>
            <person name="Toyoda A."/>
            <person name="Takaki Y."/>
            <person name="Nishi S."/>
            <person name="Hori S."/>
            <person name="Arai W."/>
            <person name="Tsubouchi T."/>
            <person name="Morono Y."/>
            <person name="Uchiyama I."/>
            <person name="Ito T."/>
            <person name="Fujiyama A."/>
            <person name="Inagaki F."/>
            <person name="Takami H."/>
        </authorList>
    </citation>
    <scope>NUCLEOTIDE SEQUENCE</scope>
    <source>
        <strain evidence="1">Expedition CK06-06</strain>
    </source>
</reference>
<accession>X1HD99</accession>
<dbReference type="EMBL" id="BARU01014013">
    <property type="protein sequence ID" value="GAH43298.1"/>
    <property type="molecule type" value="Genomic_DNA"/>
</dbReference>
<gene>
    <name evidence="1" type="ORF">S03H2_24971</name>
</gene>
<protein>
    <submittedName>
        <fullName evidence="1">Uncharacterized protein</fullName>
    </submittedName>
</protein>
<dbReference type="AlphaFoldDB" id="X1HD99"/>
<sequence>MLKIGLVGGTKIWHGMTFSEMINGYNKKEAVKNKWGPSYKVRVEKDVR</sequence>
<feature type="non-terminal residue" evidence="1">
    <location>
        <position position="48"/>
    </location>
</feature>
<name>X1HD99_9ZZZZ</name>